<dbReference type="InterPro" id="IPR022398">
    <property type="entry name" value="Peptidase_S8_His-AS"/>
</dbReference>
<dbReference type="KEGG" id="pais:PFX98_03760"/>
<dbReference type="PROSITE" id="PS51257">
    <property type="entry name" value="PROKAR_LIPOPROTEIN"/>
    <property type="match status" value="1"/>
</dbReference>
<dbReference type="GO" id="GO:0004252">
    <property type="term" value="F:serine-type endopeptidase activity"/>
    <property type="evidence" value="ECO:0007669"/>
    <property type="project" value="UniProtKB-UniRule"/>
</dbReference>
<evidence type="ECO:0000256" key="5">
    <source>
        <dbReference type="PROSITE-ProRule" id="PRU01240"/>
    </source>
</evidence>
<dbReference type="PROSITE" id="PS51892">
    <property type="entry name" value="SUBTILASE"/>
    <property type="match status" value="1"/>
</dbReference>
<sequence>MSARLLPALLALLLAACAALRPAPQLPMPMPMPEAVPLGEAVLSQPERYVVVTVHNLALSPQGYAGSTPRGYAGAGAYRASSSALALARGIAGSHGLREVAAWPIELLGLHCLVYEIPAGAQREQVLAALQRDARVESAQPLAGHALRGADYNDPYAALQRNLQDMGVAAAQRWSRGEGVRIAVVDTGVDLAHPDLGRRLVAADLVADGRAPAEVHGTAVAGVIAAQPNNGIGIAGIAPDARLLSLRGCWVNGAGQGQCNSFTLAQALIAALHAKADIVNLSLGGPDDALLRRIVERGLQHGTVFVGAVPPSGRREGFPTGIAGVIAIDALEHGRDPAPGVLYAPGVDVFTLAPGGHYDAISGSSIAAAQVSGIAALLLARRPGLAAPELERLLRQSMPAATAAGRRPVHACAALRSLLAQGAQGHCPELDAAVAGGH</sequence>
<feature type="active site" description="Charge relay system" evidence="5">
    <location>
        <position position="216"/>
    </location>
</feature>
<accession>A0AA95SPW7</accession>
<evidence type="ECO:0000313" key="8">
    <source>
        <dbReference type="EMBL" id="WIT12740.1"/>
    </source>
</evidence>
<evidence type="ECO:0000256" key="6">
    <source>
        <dbReference type="SAM" id="SignalP"/>
    </source>
</evidence>
<dbReference type="PANTHER" id="PTHR43806:SF11">
    <property type="entry name" value="CEREVISIN-RELATED"/>
    <property type="match status" value="1"/>
</dbReference>
<name>A0AA95SPW7_9BURK</name>
<dbReference type="PROSITE" id="PS00136">
    <property type="entry name" value="SUBTILASE_ASP"/>
    <property type="match status" value="1"/>
</dbReference>
<keyword evidence="4 5" id="KW-0720">Serine protease</keyword>
<dbReference type="SUPFAM" id="SSF52743">
    <property type="entry name" value="Subtilisin-like"/>
    <property type="match status" value="1"/>
</dbReference>
<dbReference type="RefSeq" id="WP_285233841.1">
    <property type="nucleotide sequence ID" value="NZ_CP116346.1"/>
</dbReference>
<dbReference type="PROSITE" id="PS00137">
    <property type="entry name" value="SUBTILASE_HIS"/>
    <property type="match status" value="1"/>
</dbReference>
<keyword evidence="3 5" id="KW-0378">Hydrolase</keyword>
<dbReference type="InterPro" id="IPR015500">
    <property type="entry name" value="Peptidase_S8_subtilisin-rel"/>
</dbReference>
<evidence type="ECO:0000259" key="7">
    <source>
        <dbReference type="Pfam" id="PF00082"/>
    </source>
</evidence>
<dbReference type="PANTHER" id="PTHR43806">
    <property type="entry name" value="PEPTIDASE S8"/>
    <property type="match status" value="1"/>
</dbReference>
<dbReference type="InterPro" id="IPR023827">
    <property type="entry name" value="Peptidase_S8_Asp-AS"/>
</dbReference>
<protein>
    <submittedName>
        <fullName evidence="8">S8 family serine peptidase</fullName>
    </submittedName>
</protein>
<comment type="similarity">
    <text evidence="1 5">Belongs to the peptidase S8 family.</text>
</comment>
<organism evidence="8 9">
    <name type="scientific">Paucibacter sediminis</name>
    <dbReference type="NCBI Taxonomy" id="3019553"/>
    <lineage>
        <taxon>Bacteria</taxon>
        <taxon>Pseudomonadati</taxon>
        <taxon>Pseudomonadota</taxon>
        <taxon>Betaproteobacteria</taxon>
        <taxon>Burkholderiales</taxon>
        <taxon>Sphaerotilaceae</taxon>
        <taxon>Roseateles</taxon>
    </lineage>
</organism>
<dbReference type="AlphaFoldDB" id="A0AA95SPW7"/>
<feature type="active site" description="Charge relay system" evidence="5">
    <location>
        <position position="186"/>
    </location>
</feature>
<dbReference type="InterPro" id="IPR050131">
    <property type="entry name" value="Peptidase_S8_subtilisin-like"/>
</dbReference>
<evidence type="ECO:0000256" key="1">
    <source>
        <dbReference type="ARBA" id="ARBA00011073"/>
    </source>
</evidence>
<dbReference type="Proteomes" id="UP001177769">
    <property type="component" value="Chromosome"/>
</dbReference>
<feature type="active site" description="Charge relay system" evidence="5">
    <location>
        <position position="365"/>
    </location>
</feature>
<dbReference type="InterPro" id="IPR036852">
    <property type="entry name" value="Peptidase_S8/S53_dom_sf"/>
</dbReference>
<evidence type="ECO:0000256" key="4">
    <source>
        <dbReference type="ARBA" id="ARBA00022825"/>
    </source>
</evidence>
<gene>
    <name evidence="8" type="ORF">PFX98_03760</name>
</gene>
<keyword evidence="6" id="KW-0732">Signal</keyword>
<dbReference type="PRINTS" id="PR00723">
    <property type="entry name" value="SUBTILISIN"/>
</dbReference>
<evidence type="ECO:0000256" key="2">
    <source>
        <dbReference type="ARBA" id="ARBA00022670"/>
    </source>
</evidence>
<reference evidence="8" key="1">
    <citation type="submission" date="2023-01" db="EMBL/GenBank/DDBJ databases">
        <title>Whole genome sequence of Paucibacter sp. S2-9 isolated from pond sediment.</title>
        <authorList>
            <person name="Jung J.Y."/>
        </authorList>
    </citation>
    <scope>NUCLEOTIDE SEQUENCE</scope>
    <source>
        <strain evidence="8">S2-9</strain>
    </source>
</reference>
<keyword evidence="9" id="KW-1185">Reference proteome</keyword>
<proteinExistence type="inferred from homology"/>
<dbReference type="EMBL" id="CP116346">
    <property type="protein sequence ID" value="WIT12740.1"/>
    <property type="molecule type" value="Genomic_DNA"/>
</dbReference>
<feature type="signal peptide" evidence="6">
    <location>
        <begin position="1"/>
        <end position="18"/>
    </location>
</feature>
<evidence type="ECO:0000256" key="3">
    <source>
        <dbReference type="ARBA" id="ARBA00022801"/>
    </source>
</evidence>
<feature type="chain" id="PRO_5041733567" evidence="6">
    <location>
        <begin position="19"/>
        <end position="438"/>
    </location>
</feature>
<dbReference type="Gene3D" id="3.40.50.200">
    <property type="entry name" value="Peptidase S8/S53 domain"/>
    <property type="match status" value="1"/>
</dbReference>
<evidence type="ECO:0000313" key="9">
    <source>
        <dbReference type="Proteomes" id="UP001177769"/>
    </source>
</evidence>
<feature type="domain" description="Peptidase S8/S53" evidence="7">
    <location>
        <begin position="177"/>
        <end position="398"/>
    </location>
</feature>
<keyword evidence="2 5" id="KW-0645">Protease</keyword>
<dbReference type="Pfam" id="PF00082">
    <property type="entry name" value="Peptidase_S8"/>
    <property type="match status" value="1"/>
</dbReference>
<dbReference type="InterPro" id="IPR000209">
    <property type="entry name" value="Peptidase_S8/S53_dom"/>
</dbReference>
<dbReference type="GO" id="GO:0006508">
    <property type="term" value="P:proteolysis"/>
    <property type="evidence" value="ECO:0007669"/>
    <property type="project" value="UniProtKB-KW"/>
</dbReference>